<evidence type="ECO:0000313" key="8">
    <source>
        <dbReference type="Proteomes" id="UP000218934"/>
    </source>
</evidence>
<evidence type="ECO:0000259" key="6">
    <source>
        <dbReference type="PROSITE" id="PS50977"/>
    </source>
</evidence>
<evidence type="ECO:0000256" key="2">
    <source>
        <dbReference type="ARBA" id="ARBA00023015"/>
    </source>
</evidence>
<dbReference type="Pfam" id="PF00440">
    <property type="entry name" value="TetR_N"/>
    <property type="match status" value="1"/>
</dbReference>
<evidence type="ECO:0000256" key="5">
    <source>
        <dbReference type="PROSITE-ProRule" id="PRU00335"/>
    </source>
</evidence>
<dbReference type="PANTHER" id="PTHR30055:SF175">
    <property type="entry name" value="HTH-TYPE TRANSCRIPTIONAL REPRESSOR KSTR2"/>
    <property type="match status" value="1"/>
</dbReference>
<evidence type="ECO:0000256" key="1">
    <source>
        <dbReference type="ARBA" id="ARBA00022491"/>
    </source>
</evidence>
<dbReference type="EMBL" id="NWUF01000029">
    <property type="protein sequence ID" value="PCE40378.1"/>
    <property type="molecule type" value="Genomic_DNA"/>
</dbReference>
<dbReference type="GO" id="GO:0003700">
    <property type="term" value="F:DNA-binding transcription factor activity"/>
    <property type="evidence" value="ECO:0007669"/>
    <property type="project" value="TreeGrafter"/>
</dbReference>
<organism evidence="7 8">
    <name type="scientific">Rhizorhabdus dicambivorans</name>
    <dbReference type="NCBI Taxonomy" id="1850238"/>
    <lineage>
        <taxon>Bacteria</taxon>
        <taxon>Pseudomonadati</taxon>
        <taxon>Pseudomonadota</taxon>
        <taxon>Alphaproteobacteria</taxon>
        <taxon>Sphingomonadales</taxon>
        <taxon>Sphingomonadaceae</taxon>
        <taxon>Rhizorhabdus</taxon>
    </lineage>
</organism>
<dbReference type="Gene3D" id="1.10.10.60">
    <property type="entry name" value="Homeodomain-like"/>
    <property type="match status" value="1"/>
</dbReference>
<feature type="DNA-binding region" description="H-T-H motif" evidence="5">
    <location>
        <begin position="49"/>
        <end position="68"/>
    </location>
</feature>
<keyword evidence="4" id="KW-0804">Transcription</keyword>
<sequence length="212" mass="24399">MWPTILHRDAWRKNLAENVRKRKKTASRQAELLEIAAKIFAEQGYKETGIESILKQAGLTGPALYRHFSSKQEILDTICVNSMAYGLGQLVAIDDDETLAPEEKLRQLLKVRLDYLFGPSGQSHILSVSQVAHLSDAAREKIVAMQREYRARCGAMLKLLRPTVTDGELNVIFFSMQQLTLYGIWHYKRRSLMPAQEYRELLERMMWNTLMA</sequence>
<gene>
    <name evidence="7" type="ORF">COO09_20570</name>
</gene>
<keyword evidence="2" id="KW-0805">Transcription regulation</keyword>
<dbReference type="SUPFAM" id="SSF46689">
    <property type="entry name" value="Homeodomain-like"/>
    <property type="match status" value="1"/>
</dbReference>
<dbReference type="PANTHER" id="PTHR30055">
    <property type="entry name" value="HTH-TYPE TRANSCRIPTIONAL REGULATOR RUTR"/>
    <property type="match status" value="1"/>
</dbReference>
<feature type="domain" description="HTH tetR-type" evidence="6">
    <location>
        <begin position="26"/>
        <end position="86"/>
    </location>
</feature>
<dbReference type="InterPro" id="IPR001647">
    <property type="entry name" value="HTH_TetR"/>
</dbReference>
<evidence type="ECO:0000256" key="3">
    <source>
        <dbReference type="ARBA" id="ARBA00023125"/>
    </source>
</evidence>
<dbReference type="PROSITE" id="PS50977">
    <property type="entry name" value="HTH_TETR_2"/>
    <property type="match status" value="1"/>
</dbReference>
<reference evidence="7 8" key="1">
    <citation type="submission" date="2017-09" db="EMBL/GenBank/DDBJ databases">
        <title>The Catabolism of 3,6-Dichlorosalicylic acid is Initiated by the Cytochrome P450 Monooxygenase DsmABC in Rhizorhabdus dicambivorans Ndbn-20.</title>
        <authorList>
            <person name="Na L."/>
        </authorList>
    </citation>
    <scope>NUCLEOTIDE SEQUENCE [LARGE SCALE GENOMIC DNA]</scope>
    <source>
        <strain evidence="7 8">Ndbn-20m</strain>
    </source>
</reference>
<keyword evidence="3 5" id="KW-0238">DNA-binding</keyword>
<proteinExistence type="predicted"/>
<comment type="caution">
    <text evidence="7">The sequence shown here is derived from an EMBL/GenBank/DDBJ whole genome shotgun (WGS) entry which is preliminary data.</text>
</comment>
<dbReference type="PRINTS" id="PR00455">
    <property type="entry name" value="HTHTETR"/>
</dbReference>
<dbReference type="Gene3D" id="1.10.357.10">
    <property type="entry name" value="Tetracycline Repressor, domain 2"/>
    <property type="match status" value="1"/>
</dbReference>
<evidence type="ECO:0000256" key="4">
    <source>
        <dbReference type="ARBA" id="ARBA00023163"/>
    </source>
</evidence>
<dbReference type="KEGG" id="rdi:CMV14_19875"/>
<evidence type="ECO:0000313" key="7">
    <source>
        <dbReference type="EMBL" id="PCE40378.1"/>
    </source>
</evidence>
<protein>
    <submittedName>
        <fullName evidence="7">TetR/AcrR family transcriptional regulator</fullName>
    </submittedName>
</protein>
<dbReference type="GO" id="GO:0000976">
    <property type="term" value="F:transcription cis-regulatory region binding"/>
    <property type="evidence" value="ECO:0007669"/>
    <property type="project" value="TreeGrafter"/>
</dbReference>
<dbReference type="AlphaFoldDB" id="A0A2A4FSF5"/>
<accession>A0A2A4FSF5</accession>
<name>A0A2A4FSF5_9SPHN</name>
<keyword evidence="8" id="KW-1185">Reference proteome</keyword>
<dbReference type="Proteomes" id="UP000218934">
    <property type="component" value="Unassembled WGS sequence"/>
</dbReference>
<dbReference type="InterPro" id="IPR050109">
    <property type="entry name" value="HTH-type_TetR-like_transc_reg"/>
</dbReference>
<keyword evidence="1" id="KW-0678">Repressor</keyword>
<dbReference type="InterPro" id="IPR009057">
    <property type="entry name" value="Homeodomain-like_sf"/>
</dbReference>
<dbReference type="OrthoDB" id="9779746at2"/>